<dbReference type="Proteomes" id="UP000830115">
    <property type="component" value="Chromosome"/>
</dbReference>
<accession>A0ABY4MI06</accession>
<organism evidence="2 3">
    <name type="scientific">Streptomyces halobius</name>
    <dbReference type="NCBI Taxonomy" id="2879846"/>
    <lineage>
        <taxon>Bacteria</taxon>
        <taxon>Bacillati</taxon>
        <taxon>Actinomycetota</taxon>
        <taxon>Actinomycetes</taxon>
        <taxon>Kitasatosporales</taxon>
        <taxon>Streptomycetaceae</taxon>
        <taxon>Streptomyces</taxon>
    </lineage>
</organism>
<feature type="signal peptide" evidence="1">
    <location>
        <begin position="1"/>
        <end position="29"/>
    </location>
</feature>
<name>A0ABY4MI06_9ACTN</name>
<dbReference type="EMBL" id="CP086322">
    <property type="protein sequence ID" value="UQA96718.1"/>
    <property type="molecule type" value="Genomic_DNA"/>
</dbReference>
<gene>
    <name evidence="2" type="ORF">K9S39_36940</name>
</gene>
<reference evidence="2" key="1">
    <citation type="submission" date="2021-10" db="EMBL/GenBank/DDBJ databases">
        <title>Streptomyces nigrumlapis sp.nov.,an antimicrobial producing actinobacterium isolated from Black Gobi rocks.</title>
        <authorList>
            <person name="Wen Y."/>
            <person name="Zhang W."/>
            <person name="Liu X.G."/>
        </authorList>
    </citation>
    <scope>NUCLEOTIDE SEQUENCE</scope>
    <source>
        <strain evidence="2">ST13-2-2</strain>
    </source>
</reference>
<evidence type="ECO:0000256" key="1">
    <source>
        <dbReference type="SAM" id="SignalP"/>
    </source>
</evidence>
<dbReference type="RefSeq" id="WP_248867641.1">
    <property type="nucleotide sequence ID" value="NZ_CP086322.1"/>
</dbReference>
<evidence type="ECO:0000313" key="2">
    <source>
        <dbReference type="EMBL" id="UQA96718.1"/>
    </source>
</evidence>
<proteinExistence type="predicted"/>
<keyword evidence="3" id="KW-1185">Reference proteome</keyword>
<evidence type="ECO:0000313" key="3">
    <source>
        <dbReference type="Proteomes" id="UP000830115"/>
    </source>
</evidence>
<protein>
    <submittedName>
        <fullName evidence="2">Uncharacterized protein</fullName>
    </submittedName>
</protein>
<feature type="chain" id="PRO_5046918736" evidence="1">
    <location>
        <begin position="30"/>
        <end position="61"/>
    </location>
</feature>
<sequence>MQIRSVLSAALAAVVAATTLTAMGSPAQAASQAQTCSRQVAVRESTSEITRLYDVTVRLPH</sequence>
<keyword evidence="1" id="KW-0732">Signal</keyword>